<dbReference type="Pfam" id="PF03098">
    <property type="entry name" value="An_peroxidase"/>
    <property type="match status" value="1"/>
</dbReference>
<dbReference type="SUPFAM" id="SSF48113">
    <property type="entry name" value="Heme-dependent peroxidases"/>
    <property type="match status" value="1"/>
</dbReference>
<evidence type="ECO:0000256" key="1">
    <source>
        <dbReference type="ARBA" id="ARBA00022559"/>
    </source>
</evidence>
<dbReference type="PROSITE" id="PS50292">
    <property type="entry name" value="PEROXIDASE_3"/>
    <property type="match status" value="1"/>
</dbReference>
<sequence>MKRNAYLWLLNLLILAASSPGSGYSANVLAFQRSDISLRKDVRDYLNAISPAEWTEFLASGVDSINRQKRLEDTLLNSDITVKNGTLSHTQLLDTLPNEQSKLDSEIALKILKGSLFMYNSKCLPRGISGDECRTFLATKPLPEGSALSVECKRLLNSPRTGHHAFRRLLPRHYKDGFHEMFGEDKLPGAWAISMALYDRDSDARPRTGARRAPSADDSEHSNLVLVQFAQFVEHDMSKPVSQSMSNGYSIECCNRNQNNLQPRFHHPLCAPILYNDKNNWPNCLNYVRSALAVGERCTFGAAEQLNQATGNLDLSQLYGITDVAERKMRTLTNGALKSTSNENLLPMSPDDEDHRFCAWDISANATTCFIAGDSRVNSSPLSILIYTIFMRNHNRIAAELLTRHKNWSDEQLFQAAKAVNIDIYRRIVVREWLVEVLGNEAAAEVLATPPASADERLSEVSNEFAVAAIRFYFSMLPNVLHNLAATNEVISSNNNILPLTNLFELKNEIYKPQLQYTSKKLNEILLSLLHERAMKMDPFYVGAIVWHEPTKPTHADVLAFDIQRGRDHGLQPYYKYLEACGNKKTIAGWADFEAVIPKKIVDKLRSVYRSWRDVDLLIGGISEQTVDGTVGPTFKCILAEQFSKIHQRHQQRKWPTDDTLLRAYSSINGTKLLCLNSDMVSVPQNIFRLQSNSNSLVKCNDIV</sequence>
<protein>
    <submittedName>
        <fullName evidence="4 5">Chorion peroxidase</fullName>
    </submittedName>
</protein>
<evidence type="ECO:0000313" key="3">
    <source>
        <dbReference type="Proteomes" id="UP000694904"/>
    </source>
</evidence>
<dbReference type="RefSeq" id="XP_017873290.1">
    <property type="nucleotide sequence ID" value="XM_018017801.1"/>
</dbReference>
<dbReference type="GO" id="GO:0004601">
    <property type="term" value="F:peroxidase activity"/>
    <property type="evidence" value="ECO:0007669"/>
    <property type="project" value="UniProtKB-KW"/>
</dbReference>
<organism evidence="3 5">
    <name type="scientific">Drosophila arizonae</name>
    <name type="common">Fruit fly</name>
    <dbReference type="NCBI Taxonomy" id="7263"/>
    <lineage>
        <taxon>Eukaryota</taxon>
        <taxon>Metazoa</taxon>
        <taxon>Ecdysozoa</taxon>
        <taxon>Arthropoda</taxon>
        <taxon>Hexapoda</taxon>
        <taxon>Insecta</taxon>
        <taxon>Pterygota</taxon>
        <taxon>Neoptera</taxon>
        <taxon>Endopterygota</taxon>
        <taxon>Diptera</taxon>
        <taxon>Brachycera</taxon>
        <taxon>Muscomorpha</taxon>
        <taxon>Ephydroidea</taxon>
        <taxon>Drosophilidae</taxon>
        <taxon>Drosophila</taxon>
    </lineage>
</organism>
<dbReference type="Gene3D" id="1.10.640.10">
    <property type="entry name" value="Haem peroxidase domain superfamily, animal type"/>
    <property type="match status" value="1"/>
</dbReference>
<dbReference type="Proteomes" id="UP000694904">
    <property type="component" value="Chromosome 2"/>
</dbReference>
<keyword evidence="3" id="KW-1185">Reference proteome</keyword>
<name>A0ABM1Q1F5_DROAR</name>
<evidence type="ECO:0000313" key="4">
    <source>
        <dbReference type="RefSeq" id="XP_017873290.1"/>
    </source>
</evidence>
<proteinExistence type="predicted"/>
<accession>A0ABM1Q1F5</accession>
<feature type="chain" id="PRO_5045022924" evidence="2">
    <location>
        <begin position="24"/>
        <end position="704"/>
    </location>
</feature>
<reference evidence="3" key="1">
    <citation type="journal article" date="1997" name="Nucleic Acids Res.">
        <title>tRNAscan-SE: a program for improved detection of transfer RNA genes in genomic sequence.</title>
        <authorList>
            <person name="Lowe T.M."/>
            <person name="Eddy S.R."/>
        </authorList>
    </citation>
    <scope>NUCLEOTIDE SEQUENCE [LARGE SCALE GENOMIC DNA]</scope>
</reference>
<reference evidence="3" key="2">
    <citation type="journal article" date="2016" name="G3 (Bethesda)">
        <title>Genome Evolution in Three Species of Cactophilic Drosophila.</title>
        <authorList>
            <person name="Sanchez-Flores A."/>
            <person name="Penazola F."/>
            <person name="Carpinteyro-Ponce J."/>
            <person name="Nazario-Yepiz N."/>
            <person name="Abreu-Goodger C."/>
            <person name="Machado C.A."/>
            <person name="Markow T.A."/>
        </authorList>
    </citation>
    <scope>NUCLEOTIDE SEQUENCE [LARGE SCALE GENOMIC DNA]</scope>
</reference>
<dbReference type="InterPro" id="IPR010255">
    <property type="entry name" value="Haem_peroxidase_sf"/>
</dbReference>
<reference evidence="4 5" key="3">
    <citation type="submission" date="2025-05" db="UniProtKB">
        <authorList>
            <consortium name="RefSeq"/>
        </authorList>
    </citation>
    <scope>IDENTIFICATION</scope>
    <source>
        <tissue evidence="4 5">Whole organism</tissue>
    </source>
</reference>
<dbReference type="InterPro" id="IPR037120">
    <property type="entry name" value="Haem_peroxidase_sf_animal"/>
</dbReference>
<evidence type="ECO:0000256" key="2">
    <source>
        <dbReference type="SAM" id="SignalP"/>
    </source>
</evidence>
<keyword evidence="2" id="KW-0732">Signal</keyword>
<dbReference type="RefSeq" id="XP_017873291.1">
    <property type="nucleotide sequence ID" value="XM_018017802.1"/>
</dbReference>
<keyword evidence="1 4" id="KW-0575">Peroxidase</keyword>
<gene>
    <name evidence="4 5" type="primary">LOC108620827</name>
</gene>
<dbReference type="PANTHER" id="PTHR11475:SF125">
    <property type="entry name" value="GH11385P"/>
    <property type="match status" value="1"/>
</dbReference>
<dbReference type="PRINTS" id="PR00457">
    <property type="entry name" value="ANPEROXIDASE"/>
</dbReference>
<feature type="signal peptide" evidence="2">
    <location>
        <begin position="1"/>
        <end position="23"/>
    </location>
</feature>
<dbReference type="InterPro" id="IPR019791">
    <property type="entry name" value="Haem_peroxidase_animal"/>
</dbReference>
<evidence type="ECO:0000313" key="5">
    <source>
        <dbReference type="RefSeq" id="XP_017873291.1"/>
    </source>
</evidence>
<dbReference type="GeneID" id="108620827"/>
<dbReference type="PANTHER" id="PTHR11475">
    <property type="entry name" value="OXIDASE/PEROXIDASE"/>
    <property type="match status" value="1"/>
</dbReference>
<keyword evidence="1 4" id="KW-0560">Oxidoreductase</keyword>